<reference evidence="7 8" key="1">
    <citation type="submission" date="2018-05" db="EMBL/GenBank/DDBJ databases">
        <title>Genomic Encyclopedia of Archaeal and Bacterial Type Strains, Phase II (KMG-II): from individual species to whole genera.</title>
        <authorList>
            <person name="Goeker M."/>
        </authorList>
    </citation>
    <scope>NUCLEOTIDE SEQUENCE [LARGE SCALE GENOMIC DNA]</scope>
    <source>
        <strain evidence="7 8">DSM 19975</strain>
    </source>
</reference>
<proteinExistence type="inferred from homology"/>
<evidence type="ECO:0000313" key="7">
    <source>
        <dbReference type="EMBL" id="PWK75887.1"/>
    </source>
</evidence>
<dbReference type="Pfam" id="PF08281">
    <property type="entry name" value="Sigma70_r4_2"/>
    <property type="match status" value="1"/>
</dbReference>
<dbReference type="RefSeq" id="WP_109609116.1">
    <property type="nucleotide sequence ID" value="NZ_QGHA01000007.1"/>
</dbReference>
<evidence type="ECO:0000259" key="5">
    <source>
        <dbReference type="Pfam" id="PF04542"/>
    </source>
</evidence>
<evidence type="ECO:0000256" key="3">
    <source>
        <dbReference type="ARBA" id="ARBA00023082"/>
    </source>
</evidence>
<dbReference type="GO" id="GO:0016987">
    <property type="term" value="F:sigma factor activity"/>
    <property type="evidence" value="ECO:0007669"/>
    <property type="project" value="UniProtKB-KW"/>
</dbReference>
<dbReference type="InterPro" id="IPR036388">
    <property type="entry name" value="WH-like_DNA-bd_sf"/>
</dbReference>
<dbReference type="CDD" id="cd06171">
    <property type="entry name" value="Sigma70_r4"/>
    <property type="match status" value="1"/>
</dbReference>
<keyword evidence="2" id="KW-0805">Transcription regulation</keyword>
<dbReference type="InterPro" id="IPR007627">
    <property type="entry name" value="RNA_pol_sigma70_r2"/>
</dbReference>
<protein>
    <submittedName>
        <fullName evidence="7">RNA polymerase sigma-70 factor (ECF subfamily)</fullName>
    </submittedName>
</protein>
<organism evidence="7 8">
    <name type="scientific">Mucilaginibacter oryzae</name>
    <dbReference type="NCBI Taxonomy" id="468058"/>
    <lineage>
        <taxon>Bacteria</taxon>
        <taxon>Pseudomonadati</taxon>
        <taxon>Bacteroidota</taxon>
        <taxon>Sphingobacteriia</taxon>
        <taxon>Sphingobacteriales</taxon>
        <taxon>Sphingobacteriaceae</taxon>
        <taxon>Mucilaginibacter</taxon>
    </lineage>
</organism>
<dbReference type="InterPro" id="IPR014327">
    <property type="entry name" value="RNA_pol_sigma70_bacteroid"/>
</dbReference>
<evidence type="ECO:0000313" key="8">
    <source>
        <dbReference type="Proteomes" id="UP000245678"/>
    </source>
</evidence>
<evidence type="ECO:0000256" key="2">
    <source>
        <dbReference type="ARBA" id="ARBA00023015"/>
    </source>
</evidence>
<dbReference type="SUPFAM" id="SSF88659">
    <property type="entry name" value="Sigma3 and sigma4 domains of RNA polymerase sigma factors"/>
    <property type="match status" value="1"/>
</dbReference>
<evidence type="ECO:0000259" key="6">
    <source>
        <dbReference type="Pfam" id="PF08281"/>
    </source>
</evidence>
<name>A0A316H643_9SPHI</name>
<feature type="domain" description="RNA polymerase sigma-70 region 2" evidence="5">
    <location>
        <begin position="41"/>
        <end position="107"/>
    </location>
</feature>
<dbReference type="AlphaFoldDB" id="A0A316H643"/>
<accession>A0A316H643</accession>
<dbReference type="PANTHER" id="PTHR43133:SF46">
    <property type="entry name" value="RNA POLYMERASE SIGMA-70 FACTOR ECF SUBFAMILY"/>
    <property type="match status" value="1"/>
</dbReference>
<keyword evidence="3" id="KW-0731">Sigma factor</keyword>
<comment type="caution">
    <text evidence="7">The sequence shown here is derived from an EMBL/GenBank/DDBJ whole genome shotgun (WGS) entry which is preliminary data.</text>
</comment>
<dbReference type="InterPro" id="IPR013325">
    <property type="entry name" value="RNA_pol_sigma_r2"/>
</dbReference>
<dbReference type="InterPro" id="IPR014284">
    <property type="entry name" value="RNA_pol_sigma-70_dom"/>
</dbReference>
<dbReference type="NCBIfam" id="TIGR02937">
    <property type="entry name" value="sigma70-ECF"/>
    <property type="match status" value="1"/>
</dbReference>
<dbReference type="EMBL" id="QGHA01000007">
    <property type="protein sequence ID" value="PWK75887.1"/>
    <property type="molecule type" value="Genomic_DNA"/>
</dbReference>
<comment type="similarity">
    <text evidence="1">Belongs to the sigma-70 factor family. ECF subfamily.</text>
</comment>
<sequence>MNLKAKPAIFNADIYTLKVEYSDSTAITLIKQGSQKAFERLFKDHFKSLHAYAYTFLKDDEQAEEVVQNVFCRVWEKRDQLKTDGSIKAYLYRAVHNESLNYLKHQQVRSNFGVYYAGEMEQNTGGDEPASKKLMAAELQSHIEKALSELPEQCRIIFQLSRFEQLKYQQIADQMGLSIKTIENQMGKALRVMRQKLAEFLPIILLLLIDWFV</sequence>
<dbReference type="Gene3D" id="1.10.10.10">
    <property type="entry name" value="Winged helix-like DNA-binding domain superfamily/Winged helix DNA-binding domain"/>
    <property type="match status" value="1"/>
</dbReference>
<dbReference type="GO" id="GO:0006352">
    <property type="term" value="P:DNA-templated transcription initiation"/>
    <property type="evidence" value="ECO:0007669"/>
    <property type="project" value="InterPro"/>
</dbReference>
<dbReference type="InterPro" id="IPR039425">
    <property type="entry name" value="RNA_pol_sigma-70-like"/>
</dbReference>
<feature type="domain" description="RNA polymerase sigma factor 70 region 4 type 2" evidence="6">
    <location>
        <begin position="143"/>
        <end position="191"/>
    </location>
</feature>
<keyword evidence="8" id="KW-1185">Reference proteome</keyword>
<dbReference type="InterPro" id="IPR013324">
    <property type="entry name" value="RNA_pol_sigma_r3/r4-like"/>
</dbReference>
<dbReference type="InterPro" id="IPR013249">
    <property type="entry name" value="RNA_pol_sigma70_r4_t2"/>
</dbReference>
<dbReference type="GO" id="GO:0003677">
    <property type="term" value="F:DNA binding"/>
    <property type="evidence" value="ECO:0007669"/>
    <property type="project" value="InterPro"/>
</dbReference>
<dbReference type="NCBIfam" id="TIGR02985">
    <property type="entry name" value="Sig70_bacteroi1"/>
    <property type="match status" value="1"/>
</dbReference>
<keyword evidence="4" id="KW-0804">Transcription</keyword>
<dbReference type="Gene3D" id="1.10.1740.10">
    <property type="match status" value="1"/>
</dbReference>
<dbReference type="Proteomes" id="UP000245678">
    <property type="component" value="Unassembled WGS sequence"/>
</dbReference>
<dbReference type="SUPFAM" id="SSF88946">
    <property type="entry name" value="Sigma2 domain of RNA polymerase sigma factors"/>
    <property type="match status" value="1"/>
</dbReference>
<evidence type="ECO:0000256" key="1">
    <source>
        <dbReference type="ARBA" id="ARBA00010641"/>
    </source>
</evidence>
<evidence type="ECO:0000256" key="4">
    <source>
        <dbReference type="ARBA" id="ARBA00023163"/>
    </source>
</evidence>
<dbReference type="PANTHER" id="PTHR43133">
    <property type="entry name" value="RNA POLYMERASE ECF-TYPE SIGMA FACTO"/>
    <property type="match status" value="1"/>
</dbReference>
<gene>
    <name evidence="7" type="ORF">LX99_03620</name>
</gene>
<dbReference type="Pfam" id="PF04542">
    <property type="entry name" value="Sigma70_r2"/>
    <property type="match status" value="1"/>
</dbReference>